<evidence type="ECO:0000313" key="3">
    <source>
        <dbReference type="Proteomes" id="UP000234681"/>
    </source>
</evidence>
<feature type="non-terminal residue" evidence="2">
    <location>
        <position position="1"/>
    </location>
</feature>
<dbReference type="Proteomes" id="UP000234681">
    <property type="component" value="Chromosome 8"/>
</dbReference>
<dbReference type="EMBL" id="CH473954">
    <property type="protein sequence ID" value="EDL77090.1"/>
    <property type="molecule type" value="Genomic_DNA"/>
</dbReference>
<name>A6I3D7_RAT</name>
<evidence type="ECO:0000256" key="1">
    <source>
        <dbReference type="SAM" id="MobiDB-lite"/>
    </source>
</evidence>
<sequence length="118" mass="13158">RLRDGLENLPYTEHQIGTETRKSVPRPPLFPHWGRGLPPPEALLSPAPSLRVSEPATSPPPLRARGGWVPRRSAAERSQHWERRRALWAANGAPVGFPQWLCYRAARASLSTSRARGV</sequence>
<gene>
    <name evidence="2" type="ORF">rCG_25124</name>
</gene>
<feature type="region of interest" description="Disordered" evidence="1">
    <location>
        <begin position="1"/>
        <end position="74"/>
    </location>
</feature>
<dbReference type="AlphaFoldDB" id="A6I3D7"/>
<reference evidence="2 3" key="1">
    <citation type="submission" date="2005-09" db="EMBL/GenBank/DDBJ databases">
        <authorList>
            <person name="Mural R.J."/>
            <person name="Li P.W."/>
            <person name="Adams M.D."/>
            <person name="Amanatides P.G."/>
            <person name="Baden-Tillson H."/>
            <person name="Barnstead M."/>
            <person name="Chin S.H."/>
            <person name="Dew I."/>
            <person name="Evans C.A."/>
            <person name="Ferriera S."/>
            <person name="Flanigan M."/>
            <person name="Fosler C."/>
            <person name="Glodek A."/>
            <person name="Gu Z."/>
            <person name="Holt R.A."/>
            <person name="Jennings D."/>
            <person name="Kraft C.L."/>
            <person name="Lu F."/>
            <person name="Nguyen T."/>
            <person name="Nusskern D.R."/>
            <person name="Pfannkoch C.M."/>
            <person name="Sitter C."/>
            <person name="Sutton G.G."/>
            <person name="Venter J.C."/>
            <person name="Wang Z."/>
            <person name="Woodage T."/>
            <person name="Zheng X.H."/>
            <person name="Zhong F."/>
        </authorList>
    </citation>
    <scope>NUCLEOTIDE SEQUENCE [LARGE SCALE GENOMIC DNA]</scope>
    <source>
        <strain>BN</strain>
        <strain evidence="3">Sprague-Dawley</strain>
    </source>
</reference>
<proteinExistence type="predicted"/>
<organism evidence="2 3">
    <name type="scientific">Rattus norvegicus</name>
    <name type="common">Rat</name>
    <dbReference type="NCBI Taxonomy" id="10116"/>
    <lineage>
        <taxon>Eukaryota</taxon>
        <taxon>Metazoa</taxon>
        <taxon>Chordata</taxon>
        <taxon>Craniata</taxon>
        <taxon>Vertebrata</taxon>
        <taxon>Euteleostomi</taxon>
        <taxon>Mammalia</taxon>
        <taxon>Eutheria</taxon>
        <taxon>Euarchontoglires</taxon>
        <taxon>Glires</taxon>
        <taxon>Rodentia</taxon>
        <taxon>Myomorpha</taxon>
        <taxon>Muroidea</taxon>
        <taxon>Muridae</taxon>
        <taxon>Murinae</taxon>
        <taxon>Rattus</taxon>
    </lineage>
</organism>
<evidence type="ECO:0000313" key="2">
    <source>
        <dbReference type="EMBL" id="EDL77090.1"/>
    </source>
</evidence>
<protein>
    <submittedName>
        <fullName evidence="2">RCG25124</fullName>
    </submittedName>
</protein>
<accession>A6I3D7</accession>